<dbReference type="Gene3D" id="3.80.10.10">
    <property type="entry name" value="Ribonuclease Inhibitor"/>
    <property type="match status" value="1"/>
</dbReference>
<comment type="caution">
    <text evidence="1">The sequence shown here is derived from an EMBL/GenBank/DDBJ whole genome shotgun (WGS) entry which is preliminary data.</text>
</comment>
<proteinExistence type="predicted"/>
<dbReference type="EMBL" id="JAPZBS010000001">
    <property type="protein sequence ID" value="KAJ5391004.1"/>
    <property type="molecule type" value="Genomic_DNA"/>
</dbReference>
<dbReference type="InterPro" id="IPR032675">
    <property type="entry name" value="LRR_dom_sf"/>
</dbReference>
<reference evidence="1" key="2">
    <citation type="journal article" date="2023" name="IMA Fungus">
        <title>Comparative genomic study of the Penicillium genus elucidates a diverse pangenome and 15 lateral gene transfer events.</title>
        <authorList>
            <person name="Petersen C."/>
            <person name="Sorensen T."/>
            <person name="Nielsen M.R."/>
            <person name="Sondergaard T.E."/>
            <person name="Sorensen J.L."/>
            <person name="Fitzpatrick D.A."/>
            <person name="Frisvad J.C."/>
            <person name="Nielsen K.L."/>
        </authorList>
    </citation>
    <scope>NUCLEOTIDE SEQUENCE</scope>
    <source>
        <strain evidence="1">IBT 29864</strain>
    </source>
</reference>
<dbReference type="Proteomes" id="UP001147782">
    <property type="component" value="Unassembled WGS sequence"/>
</dbReference>
<dbReference type="GeneID" id="81434180"/>
<organism evidence="1 2">
    <name type="scientific">Penicillium cataractarum</name>
    <dbReference type="NCBI Taxonomy" id="2100454"/>
    <lineage>
        <taxon>Eukaryota</taxon>
        <taxon>Fungi</taxon>
        <taxon>Dikarya</taxon>
        <taxon>Ascomycota</taxon>
        <taxon>Pezizomycotina</taxon>
        <taxon>Eurotiomycetes</taxon>
        <taxon>Eurotiomycetidae</taxon>
        <taxon>Eurotiales</taxon>
        <taxon>Aspergillaceae</taxon>
        <taxon>Penicillium</taxon>
    </lineage>
</organism>
<dbReference type="OrthoDB" id="5422579at2759"/>
<evidence type="ECO:0000313" key="2">
    <source>
        <dbReference type="Proteomes" id="UP001147782"/>
    </source>
</evidence>
<dbReference type="RefSeq" id="XP_056561732.1">
    <property type="nucleotide sequence ID" value="XM_056695003.1"/>
</dbReference>
<sequence>MKRPGFRRLHLSSGDWTGFQSGLFRRAISLADELTYLHLSTTFNDGSHSSMRDPPLPLKEVLSIKEWPQLSHLALSRFSVDTSELMDILKLAPSSLRSLDLEFIEFPFDELGLTGLLERMPEEVDWSKRDLKPTVTIGMEGHRVWSGRFRRGSKLSLWVWRKSPGWNRYTQPQRRVRDES</sequence>
<protein>
    <recommendedName>
        <fullName evidence="3">F-box domain-containing protein</fullName>
    </recommendedName>
</protein>
<dbReference type="AlphaFoldDB" id="A0A9W9VXM0"/>
<name>A0A9W9VXM0_9EURO</name>
<keyword evidence="2" id="KW-1185">Reference proteome</keyword>
<evidence type="ECO:0008006" key="3">
    <source>
        <dbReference type="Google" id="ProtNLM"/>
    </source>
</evidence>
<evidence type="ECO:0000313" key="1">
    <source>
        <dbReference type="EMBL" id="KAJ5391004.1"/>
    </source>
</evidence>
<gene>
    <name evidence="1" type="ORF">N7496_002072</name>
</gene>
<accession>A0A9W9VXM0</accession>
<reference evidence="1" key="1">
    <citation type="submission" date="2022-11" db="EMBL/GenBank/DDBJ databases">
        <authorList>
            <person name="Petersen C."/>
        </authorList>
    </citation>
    <scope>NUCLEOTIDE SEQUENCE</scope>
    <source>
        <strain evidence="1">IBT 29864</strain>
    </source>
</reference>